<feature type="transmembrane region" description="Helical" evidence="1">
    <location>
        <begin position="314"/>
        <end position="337"/>
    </location>
</feature>
<accession>A0ABS7GLY1</accession>
<gene>
    <name evidence="3" type="ORF">K1Y79_25665</name>
</gene>
<evidence type="ECO:0000259" key="2">
    <source>
        <dbReference type="Pfam" id="PF01757"/>
    </source>
</evidence>
<name>A0ABS7GLY1_9BACT</name>
<sequence>MQQSKVYFKGLNGLRFFAAFLVLMQHAESIRQKYSLFHLADYTFFFSGSLAVEFFFVLSGFLITYLLLEEDANTGTIDIKNFYMRRVLRIWPLYYLILIIGMLIIPVVIKLLHIEYTAHYPFVTAGLLYVFFLPNLVISIWGSSFLAPLWSIGVEEQFYFFWAPLVKYFKKYAIGIFFTIIGLRLVFYAYYHHYNHTHTTPSVALDFINTLKFEAMSIGGLGAWLFYHFRERMMRTSIFSVSAQIALLGIIILRFTCHKYLTNEDTTLLGTIYTVIFGSFYSLLFTNALFLWLILNISSNPKSILTTDNKVLNFLGNISYGIYMYHGIVLFVTIIFMKNILRTLPPVAATIAMYTVSGGLTILTAYISYRFIESKFLKLKKRFEPKAANAKPVEQPAVQIAQ</sequence>
<feature type="transmembrane region" description="Helical" evidence="1">
    <location>
        <begin position="129"/>
        <end position="151"/>
    </location>
</feature>
<keyword evidence="1" id="KW-0812">Transmembrane</keyword>
<comment type="caution">
    <text evidence="3">The sequence shown here is derived from an EMBL/GenBank/DDBJ whole genome shotgun (WGS) entry which is preliminary data.</text>
</comment>
<dbReference type="InterPro" id="IPR050879">
    <property type="entry name" value="Acyltransferase_3"/>
</dbReference>
<dbReference type="Pfam" id="PF01757">
    <property type="entry name" value="Acyl_transf_3"/>
    <property type="match status" value="1"/>
</dbReference>
<dbReference type="RefSeq" id="WP_220253074.1">
    <property type="nucleotide sequence ID" value="NZ_JAICCF010000005.1"/>
</dbReference>
<evidence type="ECO:0000313" key="4">
    <source>
        <dbReference type="Proteomes" id="UP000812961"/>
    </source>
</evidence>
<feature type="transmembrane region" description="Helical" evidence="1">
    <location>
        <begin position="45"/>
        <end position="68"/>
    </location>
</feature>
<feature type="domain" description="Acyltransferase 3" evidence="2">
    <location>
        <begin position="9"/>
        <end position="369"/>
    </location>
</feature>
<evidence type="ECO:0000313" key="3">
    <source>
        <dbReference type="EMBL" id="MBW8687752.1"/>
    </source>
</evidence>
<feature type="transmembrane region" description="Helical" evidence="1">
    <location>
        <begin position="88"/>
        <end position="109"/>
    </location>
</feature>
<feature type="transmembrane region" description="Helical" evidence="1">
    <location>
        <begin position="211"/>
        <end position="229"/>
    </location>
</feature>
<dbReference type="InterPro" id="IPR002656">
    <property type="entry name" value="Acyl_transf_3_dom"/>
</dbReference>
<keyword evidence="3" id="KW-0012">Acyltransferase</keyword>
<feature type="transmembrane region" description="Helical" evidence="1">
    <location>
        <begin position="268"/>
        <end position="294"/>
    </location>
</feature>
<keyword evidence="1" id="KW-0472">Membrane</keyword>
<dbReference type="EMBL" id="JAICCF010000005">
    <property type="protein sequence ID" value="MBW8687752.1"/>
    <property type="molecule type" value="Genomic_DNA"/>
</dbReference>
<feature type="transmembrane region" description="Helical" evidence="1">
    <location>
        <begin position="349"/>
        <end position="372"/>
    </location>
</feature>
<protein>
    <submittedName>
        <fullName evidence="3">Acyltransferase</fullName>
    </submittedName>
</protein>
<dbReference type="PANTHER" id="PTHR23028">
    <property type="entry name" value="ACETYLTRANSFERASE"/>
    <property type="match status" value="1"/>
</dbReference>
<dbReference type="GO" id="GO:0016746">
    <property type="term" value="F:acyltransferase activity"/>
    <property type="evidence" value="ECO:0007669"/>
    <property type="project" value="UniProtKB-KW"/>
</dbReference>
<feature type="transmembrane region" description="Helical" evidence="1">
    <location>
        <begin position="172"/>
        <end position="191"/>
    </location>
</feature>
<keyword evidence="3" id="KW-0808">Transferase</keyword>
<keyword evidence="4" id="KW-1185">Reference proteome</keyword>
<proteinExistence type="predicted"/>
<reference evidence="3 4" key="1">
    <citation type="submission" date="2021-08" db="EMBL/GenBank/DDBJ databases">
        <title>The genome sequence of Chitinophaga sp. B61.</title>
        <authorList>
            <person name="Zhang X."/>
        </authorList>
    </citation>
    <scope>NUCLEOTIDE SEQUENCE [LARGE SCALE GENOMIC DNA]</scope>
    <source>
        <strain evidence="3 4">B61</strain>
    </source>
</reference>
<feature type="transmembrane region" description="Helical" evidence="1">
    <location>
        <begin position="236"/>
        <end position="256"/>
    </location>
</feature>
<evidence type="ECO:0000256" key="1">
    <source>
        <dbReference type="SAM" id="Phobius"/>
    </source>
</evidence>
<dbReference type="Proteomes" id="UP000812961">
    <property type="component" value="Unassembled WGS sequence"/>
</dbReference>
<organism evidence="3 4">
    <name type="scientific">Chitinophaga rhizophila</name>
    <dbReference type="NCBI Taxonomy" id="2866212"/>
    <lineage>
        <taxon>Bacteria</taxon>
        <taxon>Pseudomonadati</taxon>
        <taxon>Bacteroidota</taxon>
        <taxon>Chitinophagia</taxon>
        <taxon>Chitinophagales</taxon>
        <taxon>Chitinophagaceae</taxon>
        <taxon>Chitinophaga</taxon>
    </lineage>
</organism>
<dbReference type="PANTHER" id="PTHR23028:SF53">
    <property type="entry name" value="ACYL_TRANSF_3 DOMAIN-CONTAINING PROTEIN"/>
    <property type="match status" value="1"/>
</dbReference>
<keyword evidence="1" id="KW-1133">Transmembrane helix</keyword>